<keyword evidence="2" id="KW-0813">Transport</keyword>
<comment type="similarity">
    <text evidence="1">Belongs to the ABC transporter superfamily.</text>
</comment>
<dbReference type="SMART" id="SM00382">
    <property type="entry name" value="AAA"/>
    <property type="match status" value="1"/>
</dbReference>
<comment type="caution">
    <text evidence="6">The sequence shown here is derived from an EMBL/GenBank/DDBJ whole genome shotgun (WGS) entry which is preliminary data.</text>
</comment>
<feature type="domain" description="ABC transporter" evidence="5">
    <location>
        <begin position="11"/>
        <end position="241"/>
    </location>
</feature>
<protein>
    <submittedName>
        <fullName evidence="6">Putative ABC transporter ATP-binding protein YbhF</fullName>
    </submittedName>
</protein>
<dbReference type="Gene3D" id="3.40.50.300">
    <property type="entry name" value="P-loop containing nucleotide triphosphate hydrolases"/>
    <property type="match status" value="1"/>
</dbReference>
<dbReference type="PROSITE" id="PS50893">
    <property type="entry name" value="ABC_TRANSPORTER_2"/>
    <property type="match status" value="1"/>
</dbReference>
<dbReference type="Proteomes" id="UP000037685">
    <property type="component" value="Unassembled WGS sequence"/>
</dbReference>
<dbReference type="GO" id="GO:0005524">
    <property type="term" value="F:ATP binding"/>
    <property type="evidence" value="ECO:0007669"/>
    <property type="project" value="UniProtKB-KW"/>
</dbReference>
<dbReference type="PANTHER" id="PTHR42711:SF5">
    <property type="entry name" value="ABC TRANSPORTER ATP-BINDING PROTEIN NATA"/>
    <property type="match status" value="1"/>
</dbReference>
<dbReference type="SUPFAM" id="SSF52540">
    <property type="entry name" value="P-loop containing nucleoside triphosphate hydrolases"/>
    <property type="match status" value="1"/>
</dbReference>
<dbReference type="AlphaFoldDB" id="A0A0N1IUA1"/>
<evidence type="ECO:0000259" key="5">
    <source>
        <dbReference type="PROSITE" id="PS50893"/>
    </source>
</evidence>
<dbReference type="InterPro" id="IPR003439">
    <property type="entry name" value="ABC_transporter-like_ATP-bd"/>
</dbReference>
<organism evidence="6 7">
    <name type="scientific">Thermus aquaticus</name>
    <dbReference type="NCBI Taxonomy" id="271"/>
    <lineage>
        <taxon>Bacteria</taxon>
        <taxon>Thermotogati</taxon>
        <taxon>Deinococcota</taxon>
        <taxon>Deinococci</taxon>
        <taxon>Thermales</taxon>
        <taxon>Thermaceae</taxon>
        <taxon>Thermus</taxon>
    </lineage>
</organism>
<dbReference type="CDD" id="cd03266">
    <property type="entry name" value="ABC_NatA_sodium_exporter"/>
    <property type="match status" value="1"/>
</dbReference>
<evidence type="ECO:0000256" key="3">
    <source>
        <dbReference type="ARBA" id="ARBA00022741"/>
    </source>
</evidence>
<evidence type="ECO:0000256" key="1">
    <source>
        <dbReference type="ARBA" id="ARBA00005417"/>
    </source>
</evidence>
<dbReference type="InterPro" id="IPR050763">
    <property type="entry name" value="ABC_transporter_ATP-binding"/>
</dbReference>
<keyword evidence="3" id="KW-0547">Nucleotide-binding</keyword>
<dbReference type="PANTHER" id="PTHR42711">
    <property type="entry name" value="ABC TRANSPORTER ATP-BINDING PROTEIN"/>
    <property type="match status" value="1"/>
</dbReference>
<reference evidence="7" key="1">
    <citation type="submission" date="2015-07" db="EMBL/GenBank/DDBJ databases">
        <authorList>
            <person name="Zylicz-Stachula A."/>
            <person name="Jezewska-Frackowiak J."/>
            <person name="Czajkowska E."/>
            <person name="Skowron P.M."/>
        </authorList>
    </citation>
    <scope>NUCLEOTIDE SEQUENCE [LARGE SCALE GENOMIC DNA]</scope>
    <source>
        <strain evidence="7">ATCC 25104 / DSM 625 / JCM 10724 / NBRC 103206 / NCIMB 11243 / YT-1</strain>
    </source>
</reference>
<sequence length="248" mass="27425">MISHCYNGLVIQAQGLTKRYGPKTAVEGLSLKVEREEVYALLGPNGAGKTTTLRMLATLVRPTAGRAEVAGVDVGKEPLEVRRRLGLVNGGMRVYDRLTGREILAFFASFYGLEGRAFKEALDWVVALLEMEETLEKKVLEMSTGMRQKVVIARAILHRPPVLLLDEATAGLDVFARRALLDFVKTYRDLGNTVLYSTHVMPEAEEVADRVGFLHQGRLVYEGSMEEALAMGEGSLEKAFIRKVREAA</sequence>
<dbReference type="GO" id="GO:0016887">
    <property type="term" value="F:ATP hydrolysis activity"/>
    <property type="evidence" value="ECO:0007669"/>
    <property type="project" value="InterPro"/>
</dbReference>
<evidence type="ECO:0000256" key="4">
    <source>
        <dbReference type="ARBA" id="ARBA00022840"/>
    </source>
</evidence>
<dbReference type="InterPro" id="IPR027417">
    <property type="entry name" value="P-loop_NTPase"/>
</dbReference>
<dbReference type="PATRIC" id="fig|271.14.peg.756"/>
<evidence type="ECO:0000313" key="6">
    <source>
        <dbReference type="EMBL" id="KOX89506.1"/>
    </source>
</evidence>
<evidence type="ECO:0000313" key="7">
    <source>
        <dbReference type="Proteomes" id="UP000037685"/>
    </source>
</evidence>
<dbReference type="EMBL" id="LHCI01000106">
    <property type="protein sequence ID" value="KOX89506.1"/>
    <property type="molecule type" value="Genomic_DNA"/>
</dbReference>
<name>A0A0N1IUA1_THEAQ</name>
<gene>
    <name evidence="6" type="primary">ybhF_2</name>
    <name evidence="6" type="ORF">BVI061214_00674</name>
</gene>
<accession>A0A0N1IUA1</accession>
<evidence type="ECO:0000256" key="2">
    <source>
        <dbReference type="ARBA" id="ARBA00022448"/>
    </source>
</evidence>
<dbReference type="InterPro" id="IPR003593">
    <property type="entry name" value="AAA+_ATPase"/>
</dbReference>
<dbReference type="Pfam" id="PF00005">
    <property type="entry name" value="ABC_tran"/>
    <property type="match status" value="1"/>
</dbReference>
<keyword evidence="4 6" id="KW-0067">ATP-binding</keyword>
<proteinExistence type="inferred from homology"/>